<proteinExistence type="predicted"/>
<protein>
    <submittedName>
        <fullName evidence="1">Uncharacterized protein</fullName>
    </submittedName>
</protein>
<comment type="caution">
    <text evidence="1">The sequence shown here is derived from an EMBL/GenBank/DDBJ whole genome shotgun (WGS) entry which is preliminary data.</text>
</comment>
<evidence type="ECO:0000313" key="2">
    <source>
        <dbReference type="Proteomes" id="UP000299102"/>
    </source>
</evidence>
<keyword evidence="2" id="KW-1185">Reference proteome</keyword>
<name>A0A4C1X461_EUMVA</name>
<reference evidence="1 2" key="1">
    <citation type="journal article" date="2019" name="Commun. Biol.">
        <title>The bagworm genome reveals a unique fibroin gene that provides high tensile strength.</title>
        <authorList>
            <person name="Kono N."/>
            <person name="Nakamura H."/>
            <person name="Ohtoshi R."/>
            <person name="Tomita M."/>
            <person name="Numata K."/>
            <person name="Arakawa K."/>
        </authorList>
    </citation>
    <scope>NUCLEOTIDE SEQUENCE [LARGE SCALE GENOMIC DNA]</scope>
</reference>
<evidence type="ECO:0000313" key="1">
    <source>
        <dbReference type="EMBL" id="GBP58526.1"/>
    </source>
</evidence>
<gene>
    <name evidence="1" type="ORF">EVAR_34528_1</name>
</gene>
<dbReference type="EMBL" id="BGZK01000738">
    <property type="protein sequence ID" value="GBP58526.1"/>
    <property type="molecule type" value="Genomic_DNA"/>
</dbReference>
<dbReference type="Proteomes" id="UP000299102">
    <property type="component" value="Unassembled WGS sequence"/>
</dbReference>
<organism evidence="1 2">
    <name type="scientific">Eumeta variegata</name>
    <name type="common">Bagworm moth</name>
    <name type="synonym">Eumeta japonica</name>
    <dbReference type="NCBI Taxonomy" id="151549"/>
    <lineage>
        <taxon>Eukaryota</taxon>
        <taxon>Metazoa</taxon>
        <taxon>Ecdysozoa</taxon>
        <taxon>Arthropoda</taxon>
        <taxon>Hexapoda</taxon>
        <taxon>Insecta</taxon>
        <taxon>Pterygota</taxon>
        <taxon>Neoptera</taxon>
        <taxon>Endopterygota</taxon>
        <taxon>Lepidoptera</taxon>
        <taxon>Glossata</taxon>
        <taxon>Ditrysia</taxon>
        <taxon>Tineoidea</taxon>
        <taxon>Psychidae</taxon>
        <taxon>Oiketicinae</taxon>
        <taxon>Eumeta</taxon>
    </lineage>
</organism>
<accession>A0A4C1X461</accession>
<sequence>METLTTAAFLNVSIPRIKPKPGTIHIIYGLHRGPFSSTPDGGVPTSGRKLGSGQQPTTVRIPAIALRRAPCARRGRISGPGGAAASRRPPHGRLCGFIRFSATVNSEGKMALKIRICYKSAFAGFSISIE</sequence>
<dbReference type="AlphaFoldDB" id="A0A4C1X461"/>